<reference evidence="2" key="1">
    <citation type="submission" date="2023-06" db="EMBL/GenBank/DDBJ databases">
        <title>Phylogenetic Diversity of Rhizobium strains.</title>
        <authorList>
            <person name="Moura F.T."/>
            <person name="Helene L.C.F."/>
            <person name="Hungria M."/>
        </authorList>
    </citation>
    <scope>NUCLEOTIDE SEQUENCE</scope>
    <source>
        <strain evidence="2">CCGE526</strain>
    </source>
</reference>
<keyword evidence="3" id="KW-1185">Reference proteome</keyword>
<accession>A0ABT7K1R2</accession>
<evidence type="ECO:0000256" key="1">
    <source>
        <dbReference type="SAM" id="SignalP"/>
    </source>
</evidence>
<keyword evidence="1" id="KW-0732">Signal</keyword>
<feature type="signal peptide" evidence="1">
    <location>
        <begin position="1"/>
        <end position="21"/>
    </location>
</feature>
<sequence length="95" mass="10160">MKGRMLLIAGLSALVSTSASAARLTRESTLADWENSRREDQMALAKDLLARTAGRDLGKTADLLICIENVARKPAYATIPIHKIAAPCLVLIGAE</sequence>
<protein>
    <submittedName>
        <fullName evidence="2">Uncharacterized protein</fullName>
    </submittedName>
</protein>
<proteinExistence type="predicted"/>
<evidence type="ECO:0000313" key="2">
    <source>
        <dbReference type="EMBL" id="MDL2402552.1"/>
    </source>
</evidence>
<comment type="caution">
    <text evidence="2">The sequence shown here is derived from an EMBL/GenBank/DDBJ whole genome shotgun (WGS) entry which is preliminary data.</text>
</comment>
<feature type="chain" id="PRO_5046508903" evidence="1">
    <location>
        <begin position="22"/>
        <end position="95"/>
    </location>
</feature>
<dbReference type="Proteomes" id="UP001172645">
    <property type="component" value="Unassembled WGS sequence"/>
</dbReference>
<organism evidence="2 3">
    <name type="scientific">Rhizobium mayense</name>
    <dbReference type="NCBI Taxonomy" id="1312184"/>
    <lineage>
        <taxon>Bacteria</taxon>
        <taxon>Pseudomonadati</taxon>
        <taxon>Pseudomonadota</taxon>
        <taxon>Alphaproteobacteria</taxon>
        <taxon>Hyphomicrobiales</taxon>
        <taxon>Rhizobiaceae</taxon>
        <taxon>Rhizobium/Agrobacterium group</taxon>
        <taxon>Rhizobium</taxon>
    </lineage>
</organism>
<dbReference type="RefSeq" id="WP_285871949.1">
    <property type="nucleotide sequence ID" value="NZ_JARFYM010000031.1"/>
</dbReference>
<evidence type="ECO:0000313" key="3">
    <source>
        <dbReference type="Proteomes" id="UP001172645"/>
    </source>
</evidence>
<gene>
    <name evidence="2" type="ORF">PY649_27030</name>
</gene>
<name>A0ABT7K1R2_9HYPH</name>
<dbReference type="EMBL" id="JARFYM010000031">
    <property type="protein sequence ID" value="MDL2402552.1"/>
    <property type="molecule type" value="Genomic_DNA"/>
</dbReference>